<reference evidence="5" key="1">
    <citation type="journal article" date="2023" name="Mol. Phylogenet. Evol.">
        <title>Genome-scale phylogeny and comparative genomics of the fungal order Sordariales.</title>
        <authorList>
            <person name="Hensen N."/>
            <person name="Bonometti L."/>
            <person name="Westerberg I."/>
            <person name="Brannstrom I.O."/>
            <person name="Guillou S."/>
            <person name="Cros-Aarteil S."/>
            <person name="Calhoun S."/>
            <person name="Haridas S."/>
            <person name="Kuo A."/>
            <person name="Mondo S."/>
            <person name="Pangilinan J."/>
            <person name="Riley R."/>
            <person name="LaButti K."/>
            <person name="Andreopoulos B."/>
            <person name="Lipzen A."/>
            <person name="Chen C."/>
            <person name="Yan M."/>
            <person name="Daum C."/>
            <person name="Ng V."/>
            <person name="Clum A."/>
            <person name="Steindorff A."/>
            <person name="Ohm R.A."/>
            <person name="Martin F."/>
            <person name="Silar P."/>
            <person name="Natvig D.O."/>
            <person name="Lalanne C."/>
            <person name="Gautier V."/>
            <person name="Ament-Velasquez S.L."/>
            <person name="Kruys A."/>
            <person name="Hutchinson M.I."/>
            <person name="Powell A.J."/>
            <person name="Barry K."/>
            <person name="Miller A.N."/>
            <person name="Grigoriev I.V."/>
            <person name="Debuchy R."/>
            <person name="Gladieux P."/>
            <person name="Hiltunen Thoren M."/>
            <person name="Johannesson H."/>
        </authorList>
    </citation>
    <scope>NUCLEOTIDE SEQUENCE</scope>
    <source>
        <strain evidence="5">CBS 168.71</strain>
    </source>
</reference>
<dbReference type="RefSeq" id="XP_062664936.1">
    <property type="nucleotide sequence ID" value="XM_062802572.1"/>
</dbReference>
<dbReference type="InterPro" id="IPR006644">
    <property type="entry name" value="Cadg"/>
</dbReference>
<reference evidence="5" key="2">
    <citation type="submission" date="2023-06" db="EMBL/GenBank/DDBJ databases">
        <authorList>
            <consortium name="Lawrence Berkeley National Laboratory"/>
            <person name="Haridas S."/>
            <person name="Hensen N."/>
            <person name="Bonometti L."/>
            <person name="Westerberg I."/>
            <person name="Brannstrom I.O."/>
            <person name="Guillou S."/>
            <person name="Cros-Aarteil S."/>
            <person name="Calhoun S."/>
            <person name="Kuo A."/>
            <person name="Mondo S."/>
            <person name="Pangilinan J."/>
            <person name="Riley R."/>
            <person name="Labutti K."/>
            <person name="Andreopoulos B."/>
            <person name="Lipzen A."/>
            <person name="Chen C."/>
            <person name="Yanf M."/>
            <person name="Daum C."/>
            <person name="Ng V."/>
            <person name="Clum A."/>
            <person name="Steindorff A."/>
            <person name="Ohm R."/>
            <person name="Martin F."/>
            <person name="Silar P."/>
            <person name="Natvig D."/>
            <person name="Lalanne C."/>
            <person name="Gautier V."/>
            <person name="Ament-Velasquez S.L."/>
            <person name="Kruys A."/>
            <person name="Hutchinson M.I."/>
            <person name="Powell A.J."/>
            <person name="Barry K."/>
            <person name="Miller A.N."/>
            <person name="Grigoriev I.V."/>
            <person name="Debuchy R."/>
            <person name="Gladieux P."/>
            <person name="Thoren M.H."/>
            <person name="Johannesson H."/>
        </authorList>
    </citation>
    <scope>NUCLEOTIDE SEQUENCE</scope>
    <source>
        <strain evidence="5">CBS 168.71</strain>
    </source>
</reference>
<keyword evidence="2" id="KW-0472">Membrane</keyword>
<feature type="region of interest" description="Disordered" evidence="1">
    <location>
        <begin position="642"/>
        <end position="677"/>
    </location>
</feature>
<feature type="compositionally biased region" description="Polar residues" evidence="1">
    <location>
        <begin position="655"/>
        <end position="671"/>
    </location>
</feature>
<name>A0AAE0HS50_9PEZI</name>
<protein>
    <recommendedName>
        <fullName evidence="4">Dystroglycan-type cadherin-like domain-containing protein</fullName>
    </recommendedName>
</protein>
<dbReference type="InterPro" id="IPR013783">
    <property type="entry name" value="Ig-like_fold"/>
</dbReference>
<keyword evidence="2" id="KW-0812">Transmembrane</keyword>
<evidence type="ECO:0000313" key="5">
    <source>
        <dbReference type="EMBL" id="KAK3301422.1"/>
    </source>
</evidence>
<keyword evidence="2" id="KW-1133">Transmembrane helix</keyword>
<feature type="signal peptide" evidence="3">
    <location>
        <begin position="1"/>
        <end position="21"/>
    </location>
</feature>
<feature type="compositionally biased region" description="Basic and acidic residues" evidence="1">
    <location>
        <begin position="916"/>
        <end position="925"/>
    </location>
</feature>
<dbReference type="AlphaFoldDB" id="A0AAE0HS50"/>
<keyword evidence="6" id="KW-1185">Reference proteome</keyword>
<evidence type="ECO:0000256" key="2">
    <source>
        <dbReference type="SAM" id="Phobius"/>
    </source>
</evidence>
<dbReference type="SUPFAM" id="SSF49313">
    <property type="entry name" value="Cadherin-like"/>
    <property type="match status" value="4"/>
</dbReference>
<evidence type="ECO:0000259" key="4">
    <source>
        <dbReference type="SMART" id="SM00736"/>
    </source>
</evidence>
<sequence length="986" mass="104633">MVSPAMAWASALLLLPGLAISSPVISFPINSQVPPVARLGEPFSFVFSPSTFSSGSPIAYSLSKPPKWLSVDSDARRLFGTPGQDDVVPGHVTGVPLDLVATDDSGSTTLTATLVVSASPGPRVEIPLQNQVPDFGTFSSPSAILSTPGKSFSFELNPNTFAKPPGAVISYYATMADNTPLPAWVSFDSSSLSFTGQTPPAESLVQPPQHFSFRVIATDVVGFAGAIMGFDIVVGSHQLAADRTTIALNATRGTLLSYTGLRETITGDGKPAVPGSVVIAATPGIPGWLSVNKHTWHLTGVPPDAAESANFTITLRDMYSNNLNLTVLVDVASDEFELFTTRSPKLTITPGGPFSFDLKPYLLSPRDTEVSLDTGSSYPWVRLDPSSIILFGDAPEELGDSAVDVKIMARSKKSKKSASLSFKVVIRAVSSGKGSTPTDPTSTGDTLGEDRFNPVLLAVLLPLLLLLALAVCALFWYFRRRKNPQKPALSTRDISGPLPGTFVTNSAGSHASHSLPDLSNRFGKSFSADDVFGSEKKGYFNSRTVFLTRPELSQSTGTAKPLPPSKSPISGPGTSQEGVRLTAIVSGALSTLRPGTRGKINNSLSSITETSIGELVDSRRLESVGSDSRRTFRDRVEVNVPNFLQTPGSPYAGSPSPTEAASTPRPGSSRTAPEMDAVPLRPSFRASYYPLAPATRKLSWPWLKGVKGKRHGTKLVPGMQRLSEQPSLLTVDTFTSEVPGQPSPTIPTTQRNDPNGVAVLGPEALPLPQFPRRASLSRPPTRNGLIGGGNRGHLSSEALHASDTATTLPTPIPSVLGVEDEPTSSFSIRGETPTYSLDIYDGVIENNPFRPSRTWSTVPTADEWADETVESLTISRSTSQPQQNWTVLQEPPVIKSRDTTAPVKLPETTVPVSLPRAREGQGVEGKEEDDQGGAEAAVGSSSPEAAPAVNGKEEERQERSGLTRKSQSNGVSLRSGGSRSDYAVFI</sequence>
<dbReference type="GO" id="GO:0016020">
    <property type="term" value="C:membrane"/>
    <property type="evidence" value="ECO:0007669"/>
    <property type="project" value="InterPro"/>
</dbReference>
<keyword evidence="3" id="KW-0732">Signal</keyword>
<feature type="domain" description="Dystroglycan-type cadherin-like" evidence="4">
    <location>
        <begin position="127"/>
        <end position="241"/>
    </location>
</feature>
<dbReference type="GeneID" id="87839520"/>
<evidence type="ECO:0000256" key="3">
    <source>
        <dbReference type="SAM" id="SignalP"/>
    </source>
</evidence>
<feature type="region of interest" description="Disordered" evidence="1">
    <location>
        <begin position="872"/>
        <end position="986"/>
    </location>
</feature>
<dbReference type="Proteomes" id="UP001278766">
    <property type="component" value="Unassembled WGS sequence"/>
</dbReference>
<feature type="compositionally biased region" description="Polar residues" evidence="1">
    <location>
        <begin position="963"/>
        <end position="978"/>
    </location>
</feature>
<feature type="transmembrane region" description="Helical" evidence="2">
    <location>
        <begin position="455"/>
        <end position="478"/>
    </location>
</feature>
<organism evidence="5 6">
    <name type="scientific">Chaetomium fimeti</name>
    <dbReference type="NCBI Taxonomy" id="1854472"/>
    <lineage>
        <taxon>Eukaryota</taxon>
        <taxon>Fungi</taxon>
        <taxon>Dikarya</taxon>
        <taxon>Ascomycota</taxon>
        <taxon>Pezizomycotina</taxon>
        <taxon>Sordariomycetes</taxon>
        <taxon>Sordariomycetidae</taxon>
        <taxon>Sordariales</taxon>
        <taxon>Chaetomiaceae</taxon>
        <taxon>Chaetomium</taxon>
    </lineage>
</organism>
<feature type="compositionally biased region" description="Polar residues" evidence="1">
    <location>
        <begin position="872"/>
        <end position="887"/>
    </location>
</feature>
<comment type="caution">
    <text evidence="5">The sequence shown here is derived from an EMBL/GenBank/DDBJ whole genome shotgun (WGS) entry which is preliminary data.</text>
</comment>
<feature type="chain" id="PRO_5042048000" description="Dystroglycan-type cadherin-like domain-containing protein" evidence="3">
    <location>
        <begin position="22"/>
        <end position="986"/>
    </location>
</feature>
<evidence type="ECO:0000256" key="1">
    <source>
        <dbReference type="SAM" id="MobiDB-lite"/>
    </source>
</evidence>
<dbReference type="GO" id="GO:0005509">
    <property type="term" value="F:calcium ion binding"/>
    <property type="evidence" value="ECO:0007669"/>
    <property type="project" value="InterPro"/>
</dbReference>
<feature type="compositionally biased region" description="Basic and acidic residues" evidence="1">
    <location>
        <begin position="951"/>
        <end position="961"/>
    </location>
</feature>
<dbReference type="SMART" id="SM00736">
    <property type="entry name" value="CADG"/>
    <property type="match status" value="1"/>
</dbReference>
<proteinExistence type="predicted"/>
<evidence type="ECO:0000313" key="6">
    <source>
        <dbReference type="Proteomes" id="UP001278766"/>
    </source>
</evidence>
<dbReference type="InterPro" id="IPR015919">
    <property type="entry name" value="Cadherin-like_sf"/>
</dbReference>
<dbReference type="Pfam" id="PF05345">
    <property type="entry name" value="He_PIG"/>
    <property type="match status" value="3"/>
</dbReference>
<gene>
    <name evidence="5" type="ORF">B0H64DRAFT_37823</name>
</gene>
<feature type="region of interest" description="Disordered" evidence="1">
    <location>
        <begin position="768"/>
        <end position="791"/>
    </location>
</feature>
<feature type="region of interest" description="Disordered" evidence="1">
    <location>
        <begin position="551"/>
        <end position="577"/>
    </location>
</feature>
<accession>A0AAE0HS50</accession>
<dbReference type="Gene3D" id="2.60.40.10">
    <property type="entry name" value="Immunoglobulins"/>
    <property type="match status" value="3"/>
</dbReference>
<dbReference type="EMBL" id="JAUEPN010000001">
    <property type="protein sequence ID" value="KAK3301422.1"/>
    <property type="molecule type" value="Genomic_DNA"/>
</dbReference>